<dbReference type="Pfam" id="PF06985">
    <property type="entry name" value="HET"/>
    <property type="match status" value="1"/>
</dbReference>
<gene>
    <name evidence="2" type="ORF">COCC4DRAFT_190167</name>
</gene>
<dbReference type="GeneID" id="25841345"/>
<dbReference type="EMBL" id="KB733449">
    <property type="protein sequence ID" value="ENI07356.1"/>
    <property type="molecule type" value="Genomic_DNA"/>
</dbReference>
<protein>
    <recommendedName>
        <fullName evidence="1">Heterokaryon incompatibility domain-containing protein</fullName>
    </recommendedName>
</protein>
<reference evidence="3" key="2">
    <citation type="journal article" date="2013" name="PLoS Genet.">
        <title>Comparative genome structure, secondary metabolite, and effector coding capacity across Cochliobolus pathogens.</title>
        <authorList>
            <person name="Condon B.J."/>
            <person name="Leng Y."/>
            <person name="Wu D."/>
            <person name="Bushley K.E."/>
            <person name="Ohm R.A."/>
            <person name="Otillar R."/>
            <person name="Martin J."/>
            <person name="Schackwitz W."/>
            <person name="Grimwood J."/>
            <person name="MohdZainudin N."/>
            <person name="Xue C."/>
            <person name="Wang R."/>
            <person name="Manning V.A."/>
            <person name="Dhillon B."/>
            <person name="Tu Z.J."/>
            <person name="Steffenson B.J."/>
            <person name="Salamov A."/>
            <person name="Sun H."/>
            <person name="Lowry S."/>
            <person name="LaButti K."/>
            <person name="Han J."/>
            <person name="Copeland A."/>
            <person name="Lindquist E."/>
            <person name="Barry K."/>
            <person name="Schmutz J."/>
            <person name="Baker S.E."/>
            <person name="Ciuffetti L.M."/>
            <person name="Grigoriev I.V."/>
            <person name="Zhong S."/>
            <person name="Turgeon B.G."/>
        </authorList>
    </citation>
    <scope>NUCLEOTIDE SEQUENCE [LARGE SCALE GENOMIC DNA]</scope>
    <source>
        <strain evidence="3">C4 / ATCC 48331 / race T</strain>
    </source>
</reference>
<dbReference type="AlphaFoldDB" id="N4XLT3"/>
<dbReference type="PANTHER" id="PTHR33112">
    <property type="entry name" value="DOMAIN PROTEIN, PUTATIVE-RELATED"/>
    <property type="match status" value="1"/>
</dbReference>
<reference evidence="2 3" key="1">
    <citation type="journal article" date="2012" name="PLoS Pathog.">
        <title>Diverse lifestyles and strategies of plant pathogenesis encoded in the genomes of eighteen Dothideomycetes fungi.</title>
        <authorList>
            <person name="Ohm R.A."/>
            <person name="Feau N."/>
            <person name="Henrissat B."/>
            <person name="Schoch C.L."/>
            <person name="Horwitz B.A."/>
            <person name="Barry K.W."/>
            <person name="Condon B.J."/>
            <person name="Copeland A.C."/>
            <person name="Dhillon B."/>
            <person name="Glaser F."/>
            <person name="Hesse C.N."/>
            <person name="Kosti I."/>
            <person name="LaButti K."/>
            <person name="Lindquist E.A."/>
            <person name="Lucas S."/>
            <person name="Salamov A.A."/>
            <person name="Bradshaw R.E."/>
            <person name="Ciuffetti L."/>
            <person name="Hamelin R.C."/>
            <person name="Kema G.H.J."/>
            <person name="Lawrence C."/>
            <person name="Scott J.A."/>
            <person name="Spatafora J.W."/>
            <person name="Turgeon B.G."/>
            <person name="de Wit P.J.G.M."/>
            <person name="Zhong S."/>
            <person name="Goodwin S.B."/>
            <person name="Grigoriev I.V."/>
        </authorList>
    </citation>
    <scope>NUCLEOTIDE SEQUENCE [LARGE SCALE GENOMIC DNA]</scope>
    <source>
        <strain evidence="3">C4 / ATCC 48331 / race T</strain>
    </source>
</reference>
<name>N4XLT3_COCH4</name>
<feature type="domain" description="Heterokaryon incompatibility" evidence="1">
    <location>
        <begin position="55"/>
        <end position="203"/>
    </location>
</feature>
<dbReference type="PANTHER" id="PTHR33112:SF16">
    <property type="entry name" value="HETEROKARYON INCOMPATIBILITY DOMAIN-CONTAINING PROTEIN"/>
    <property type="match status" value="1"/>
</dbReference>
<dbReference type="HOGENOM" id="CLU_478168_0_0_1"/>
<proteinExistence type="predicted"/>
<organism evidence="2 3">
    <name type="scientific">Cochliobolus heterostrophus (strain C4 / ATCC 48331 / race T)</name>
    <name type="common">Southern corn leaf blight fungus</name>
    <name type="synonym">Bipolaris maydis</name>
    <dbReference type="NCBI Taxonomy" id="665024"/>
    <lineage>
        <taxon>Eukaryota</taxon>
        <taxon>Fungi</taxon>
        <taxon>Dikarya</taxon>
        <taxon>Ascomycota</taxon>
        <taxon>Pezizomycotina</taxon>
        <taxon>Dothideomycetes</taxon>
        <taxon>Pleosporomycetidae</taxon>
        <taxon>Pleosporales</taxon>
        <taxon>Pleosporineae</taxon>
        <taxon>Pleosporaceae</taxon>
        <taxon>Bipolaris</taxon>
    </lineage>
</organism>
<dbReference type="Proteomes" id="UP000012338">
    <property type="component" value="Unassembled WGS sequence"/>
</dbReference>
<evidence type="ECO:0000313" key="3">
    <source>
        <dbReference type="Proteomes" id="UP000012338"/>
    </source>
</evidence>
<dbReference type="OrthoDB" id="3692374at2759"/>
<dbReference type="RefSeq" id="XP_014081265.1">
    <property type="nucleotide sequence ID" value="XM_014225790.1"/>
</dbReference>
<accession>N4XLT3</accession>
<evidence type="ECO:0000313" key="2">
    <source>
        <dbReference type="EMBL" id="ENI07356.1"/>
    </source>
</evidence>
<evidence type="ECO:0000259" key="1">
    <source>
        <dbReference type="Pfam" id="PF06985"/>
    </source>
</evidence>
<keyword evidence="3" id="KW-1185">Reference proteome</keyword>
<sequence length="579" mass="65980">MRSLAGKRIDGRFSEFDSSCFPWEDTDAPLPHRVLAIYTDHAKLVETKEGQKGCYVALSHCWGNSENQPLKTTKENYAERLAGIPLKDLPKTFRDAVKVTKHIRVKYLWIDSLCIIQDDIEDWKQEAANMGAVYEYARLTIAATDARDSTEGCFVTARQDLEDIHERIKALRAKIITEMSAIVEENYHPYYTRLGSRAWARQEWFLSRRMLFFTHGGISWKCRECEWNEREVYYDMHEKRSWPELLQRYSADDLTYEMDRCVALEGVVSQMKTTMKGSYHFGVWTHMPELLLWVMRGSEYDIKGPEAPSWSFASRCGPKFYWQTMVQFGFSLTAVNHTEGGIRIDETGVLNTTVPMASLVATETSRNWIAAQNHIPWECSLVPESVLLYFAHSTSRPVLFLFDPGNPNRETAIGLASLDDAVVPDCVSTTSRVKCILLSSCQRLCGAFDRTSAPIMEERSHMVVPDIDGSLMLPSRLPSAMPSSQYLENPVSKFELPEQFDEMKLTELMKYNFMFDTSRFGEEAKAMEMLTDLWADSKIGYHGGKSMLDYACERGGRKAGVLEENRNGYVGGGTGRLGF</sequence>
<dbReference type="InterPro" id="IPR010730">
    <property type="entry name" value="HET"/>
</dbReference>